<accession>A0A540MV58</accession>
<name>A0A540MV58_MALBA</name>
<protein>
    <submittedName>
        <fullName evidence="1">Uncharacterized protein</fullName>
    </submittedName>
</protein>
<gene>
    <name evidence="1" type="ORF">C1H46_011738</name>
</gene>
<keyword evidence="2" id="KW-1185">Reference proteome</keyword>
<dbReference type="AlphaFoldDB" id="A0A540MV58"/>
<reference evidence="1 2" key="1">
    <citation type="journal article" date="2019" name="G3 (Bethesda)">
        <title>Sequencing of a Wild Apple (Malus baccata) Genome Unravels the Differences Between Cultivated and Wild Apple Species Regarding Disease Resistance and Cold Tolerance.</title>
        <authorList>
            <person name="Chen X."/>
        </authorList>
    </citation>
    <scope>NUCLEOTIDE SEQUENCE [LARGE SCALE GENOMIC DNA]</scope>
    <source>
        <strain evidence="2">cv. Shandingzi</strain>
        <tissue evidence="1">Leaves</tissue>
    </source>
</reference>
<organism evidence="1 2">
    <name type="scientific">Malus baccata</name>
    <name type="common">Siberian crab apple</name>
    <name type="synonym">Pyrus baccata</name>
    <dbReference type="NCBI Taxonomy" id="106549"/>
    <lineage>
        <taxon>Eukaryota</taxon>
        <taxon>Viridiplantae</taxon>
        <taxon>Streptophyta</taxon>
        <taxon>Embryophyta</taxon>
        <taxon>Tracheophyta</taxon>
        <taxon>Spermatophyta</taxon>
        <taxon>Magnoliopsida</taxon>
        <taxon>eudicotyledons</taxon>
        <taxon>Gunneridae</taxon>
        <taxon>Pentapetalae</taxon>
        <taxon>rosids</taxon>
        <taxon>fabids</taxon>
        <taxon>Rosales</taxon>
        <taxon>Rosaceae</taxon>
        <taxon>Amygdaloideae</taxon>
        <taxon>Maleae</taxon>
        <taxon>Malus</taxon>
    </lineage>
</organism>
<dbReference type="Proteomes" id="UP000315295">
    <property type="component" value="Unassembled WGS sequence"/>
</dbReference>
<comment type="caution">
    <text evidence="1">The sequence shown here is derived from an EMBL/GenBank/DDBJ whole genome shotgun (WGS) entry which is preliminary data.</text>
</comment>
<evidence type="ECO:0000313" key="1">
    <source>
        <dbReference type="EMBL" id="TQE02669.1"/>
    </source>
</evidence>
<proteinExistence type="predicted"/>
<evidence type="ECO:0000313" key="2">
    <source>
        <dbReference type="Proteomes" id="UP000315295"/>
    </source>
</evidence>
<dbReference type="EMBL" id="VIEB01000171">
    <property type="protein sequence ID" value="TQE02669.1"/>
    <property type="molecule type" value="Genomic_DNA"/>
</dbReference>
<sequence length="59" mass="6321">MSLSNSLSPSVLNPGDPRVRDDATILTLNLSHLALVVSLSSRRELLLAVSSLDCKSVMK</sequence>